<sequence length="93" mass="11102">MEDIMSYNLGKGAIYRDEIEQCPNHPNVDVRHEWDEDTYLRGGYPMGSPISYNHRYFCTKCNRELYAKIRKMRQILRRDQERADVMTGECGHK</sequence>
<gene>
    <name evidence="1" type="ORF">TM448B01741_0008</name>
</gene>
<organism evidence="1">
    <name type="scientific">viral metagenome</name>
    <dbReference type="NCBI Taxonomy" id="1070528"/>
    <lineage>
        <taxon>unclassified sequences</taxon>
        <taxon>metagenomes</taxon>
        <taxon>organismal metagenomes</taxon>
    </lineage>
</organism>
<name>A0A6M3XQ98_9ZZZZ</name>
<dbReference type="EMBL" id="MT144819">
    <property type="protein sequence ID" value="QJH99956.1"/>
    <property type="molecule type" value="Genomic_DNA"/>
</dbReference>
<proteinExistence type="predicted"/>
<evidence type="ECO:0000313" key="1">
    <source>
        <dbReference type="EMBL" id="QJH99956.1"/>
    </source>
</evidence>
<dbReference type="AlphaFoldDB" id="A0A6M3XQ98"/>
<protein>
    <submittedName>
        <fullName evidence="1">Uncharacterized protein</fullName>
    </submittedName>
</protein>
<accession>A0A6M3XQ98</accession>
<reference evidence="1" key="1">
    <citation type="submission" date="2020-03" db="EMBL/GenBank/DDBJ databases">
        <title>The deep terrestrial virosphere.</title>
        <authorList>
            <person name="Holmfeldt K."/>
            <person name="Nilsson E."/>
            <person name="Simone D."/>
            <person name="Lopez-Fernandez M."/>
            <person name="Wu X."/>
            <person name="de Brujin I."/>
            <person name="Lundin D."/>
            <person name="Andersson A."/>
            <person name="Bertilsson S."/>
            <person name="Dopson M."/>
        </authorList>
    </citation>
    <scope>NUCLEOTIDE SEQUENCE</scope>
    <source>
        <strain evidence="1">TM448B01741</strain>
    </source>
</reference>